<dbReference type="AlphaFoldDB" id="A0A3E5GW90"/>
<protein>
    <submittedName>
        <fullName evidence="2">NYN domain-containing protein</fullName>
    </submittedName>
</protein>
<keyword evidence="3" id="KW-1185">Reference proteome</keyword>
<organism evidence="2 3">
    <name type="scientific">Dorea formicigenerans</name>
    <dbReference type="NCBI Taxonomy" id="39486"/>
    <lineage>
        <taxon>Bacteria</taxon>
        <taxon>Bacillati</taxon>
        <taxon>Bacillota</taxon>
        <taxon>Clostridia</taxon>
        <taxon>Lachnospirales</taxon>
        <taxon>Lachnospiraceae</taxon>
        <taxon>Dorea</taxon>
    </lineage>
</organism>
<dbReference type="RefSeq" id="WP_009259806.1">
    <property type="nucleotide sequence ID" value="NZ_QSVQ01000002.1"/>
</dbReference>
<dbReference type="Pfam" id="PF01936">
    <property type="entry name" value="NYN"/>
    <property type="match status" value="1"/>
</dbReference>
<accession>A0A3E5GW90</accession>
<sequence>MDIAISSDSNEKKIYQDSTHELVSKIAYLIGVPKRIFENIHEPPEQEVFAQMDNEKSTRIIRHLSIIRTSIQRNYRTINRKMKTEYLSILSMPEYVPAESMRYLESEGIYFVKKSSTKLFQHIIELNRIISNRINNCKPFFPLWLNWKYIQDLFIMPDGFSETGTKNAATLYYQHKQDYPYQMYMNWNPSNEGNILYNDKKFVTLLYRWHGDTFTEYNRVSDVSTYVKGSIQEFIGDSTQAVIVVDCENSDPYKLCATLKGLDYRNTAKISRILLFDDIHTASAWRILDNFTKISVEHILTERVKQNKSLVDIKLTARACQEHYQNHVDSFIIVSSDSDYWGLISSLPEARFLVMVEREKCSHAMKQALAESGIFYCYIDDFYSGNADGIKMSALFKEMYRYLDHSIHLNVNDMFAEALRITRLTMTEAEKRQFYDKYIRPMHLVIDSEGNVSIELKR</sequence>
<dbReference type="Gene3D" id="3.40.50.1010">
    <property type="entry name" value="5'-nuclease"/>
    <property type="match status" value="1"/>
</dbReference>
<dbReference type="InterPro" id="IPR021139">
    <property type="entry name" value="NYN"/>
</dbReference>
<dbReference type="GO" id="GO:0004540">
    <property type="term" value="F:RNA nuclease activity"/>
    <property type="evidence" value="ECO:0007669"/>
    <property type="project" value="InterPro"/>
</dbReference>
<comment type="caution">
    <text evidence="2">The sequence shown here is derived from an EMBL/GenBank/DDBJ whole genome shotgun (WGS) entry which is preliminary data.</text>
</comment>
<evidence type="ECO:0000313" key="3">
    <source>
        <dbReference type="Proteomes" id="UP000261055"/>
    </source>
</evidence>
<proteinExistence type="predicted"/>
<evidence type="ECO:0000259" key="1">
    <source>
        <dbReference type="Pfam" id="PF01936"/>
    </source>
</evidence>
<evidence type="ECO:0000313" key="2">
    <source>
        <dbReference type="EMBL" id="RGO54068.1"/>
    </source>
</evidence>
<gene>
    <name evidence="2" type="ORF">DXB12_02925</name>
</gene>
<dbReference type="Proteomes" id="UP000261055">
    <property type="component" value="Unassembled WGS sequence"/>
</dbReference>
<name>A0A3E5GW90_9FIRM</name>
<feature type="domain" description="NYN" evidence="1">
    <location>
        <begin position="251"/>
        <end position="367"/>
    </location>
</feature>
<reference evidence="2 3" key="1">
    <citation type="submission" date="2018-08" db="EMBL/GenBank/DDBJ databases">
        <title>A genome reference for cultivated species of the human gut microbiota.</title>
        <authorList>
            <person name="Zou Y."/>
            <person name="Xue W."/>
            <person name="Luo G."/>
        </authorList>
    </citation>
    <scope>NUCLEOTIDE SEQUENCE [LARGE SCALE GENOMIC DNA]</scope>
    <source>
        <strain evidence="2 3">OM02-12</strain>
    </source>
</reference>
<dbReference type="EMBL" id="QSVQ01000002">
    <property type="protein sequence ID" value="RGO54068.1"/>
    <property type="molecule type" value="Genomic_DNA"/>
</dbReference>